<evidence type="ECO:0000313" key="2">
    <source>
        <dbReference type="EMBL" id="KRM12338.1"/>
    </source>
</evidence>
<reference evidence="1" key="1">
    <citation type="journal article" date="2014" name="Genome Announc.">
        <title>Draft Genome Sequences of Two Lactobacillus Strains, L. farraginis JCM 14108T and L. composti JCM 14202T, Isolated from Compost of Distilled Shochu Residue.</title>
        <authorList>
            <person name="Yuki M."/>
            <person name="Oshima K."/>
            <person name="Suda W."/>
            <person name="Kitahara M."/>
            <person name="Kitamura K."/>
            <person name="Iida T."/>
            <person name="Hattori M."/>
            <person name="Ohkuma M."/>
        </authorList>
    </citation>
    <scope>NUCLEOTIDE SEQUENCE [LARGE SCALE GENOMIC DNA]</scope>
    <source>
        <strain evidence="1">JCM 14108</strain>
    </source>
</reference>
<dbReference type="STRING" id="1423743.FD41_GL000335"/>
<keyword evidence="4" id="KW-1185">Reference proteome</keyword>
<protein>
    <submittedName>
        <fullName evidence="1">Uncharacterized protein</fullName>
    </submittedName>
</protein>
<dbReference type="Proteomes" id="UP000051966">
    <property type="component" value="Unassembled WGS sequence"/>
</dbReference>
<dbReference type="Proteomes" id="UP000019488">
    <property type="component" value="Unassembled WGS sequence"/>
</dbReference>
<reference evidence="2 4" key="2">
    <citation type="journal article" date="2015" name="Genome Announc.">
        <title>Expanding the biotechnology potential of lactobacilli through comparative genomics of 213 strains and associated genera.</title>
        <authorList>
            <person name="Sun Z."/>
            <person name="Harris H.M."/>
            <person name="McCann A."/>
            <person name="Guo C."/>
            <person name="Argimon S."/>
            <person name="Zhang W."/>
            <person name="Yang X."/>
            <person name="Jeffery I.B."/>
            <person name="Cooney J.C."/>
            <person name="Kagawa T.F."/>
            <person name="Liu W."/>
            <person name="Song Y."/>
            <person name="Salvetti E."/>
            <person name="Wrobel A."/>
            <person name="Rasinkangas P."/>
            <person name="Parkhill J."/>
            <person name="Rea M.C."/>
            <person name="O'Sullivan O."/>
            <person name="Ritari J."/>
            <person name="Douillard F.P."/>
            <person name="Paul Ross R."/>
            <person name="Yang R."/>
            <person name="Briner A.E."/>
            <person name="Felis G.E."/>
            <person name="de Vos W.M."/>
            <person name="Barrangou R."/>
            <person name="Klaenhammer T.R."/>
            <person name="Caufield P.W."/>
            <person name="Cui Y."/>
            <person name="Zhang H."/>
            <person name="O'Toole P.W."/>
        </authorList>
    </citation>
    <scope>NUCLEOTIDE SEQUENCE [LARGE SCALE GENOMIC DNA]</scope>
    <source>
        <strain evidence="2 4">DSM 18382</strain>
    </source>
</reference>
<proteinExistence type="predicted"/>
<organism evidence="1 3">
    <name type="scientific">Lentilactobacillus farraginis DSM 18382 = JCM 14108</name>
    <dbReference type="NCBI Taxonomy" id="1423743"/>
    <lineage>
        <taxon>Bacteria</taxon>
        <taxon>Bacillati</taxon>
        <taxon>Bacillota</taxon>
        <taxon>Bacilli</taxon>
        <taxon>Lactobacillales</taxon>
        <taxon>Lactobacillaceae</taxon>
        <taxon>Lentilactobacillus</taxon>
    </lineage>
</organism>
<sequence length="159" mass="19084">MQSNIRTQLKKKGSQCRYRYTGTFEKYGFKYTDRRRNHAIPTLLLLNVKDEKGIEVAEHLWFNLTKGFEALGILQTGDILSFNGRVKQYTKGYQGFRPGIRQTLQKDYKIERPTKVKLEKCICQTPHQLFLKENWQKCNQIYEKYEDDYRRRGIFKPYL</sequence>
<dbReference type="RefSeq" id="WP_051996227.1">
    <property type="nucleotide sequence ID" value="NZ_AZFY01000012.1"/>
</dbReference>
<name>X0PML0_9LACO</name>
<dbReference type="AlphaFoldDB" id="X0PML0"/>
<accession>X0PML0</accession>
<evidence type="ECO:0000313" key="1">
    <source>
        <dbReference type="EMBL" id="GAF38086.1"/>
    </source>
</evidence>
<comment type="caution">
    <text evidence="1">The sequence shown here is derived from an EMBL/GenBank/DDBJ whole genome shotgun (WGS) entry which is preliminary data.</text>
</comment>
<evidence type="ECO:0000313" key="3">
    <source>
        <dbReference type="Proteomes" id="UP000019488"/>
    </source>
</evidence>
<dbReference type="PATRIC" id="fig|1423743.5.peg.347"/>
<dbReference type="eggNOG" id="ENOG5032Z6U">
    <property type="taxonomic scope" value="Bacteria"/>
</dbReference>
<dbReference type="EMBL" id="BAKI01000071">
    <property type="protein sequence ID" value="GAF38086.1"/>
    <property type="molecule type" value="Genomic_DNA"/>
</dbReference>
<gene>
    <name evidence="2" type="ORF">FD41_GL000335</name>
    <name evidence="1" type="ORF">JCM14108_3188</name>
</gene>
<evidence type="ECO:0000313" key="4">
    <source>
        <dbReference type="Proteomes" id="UP000051966"/>
    </source>
</evidence>
<dbReference type="EMBL" id="AZFY01000012">
    <property type="protein sequence ID" value="KRM12338.1"/>
    <property type="molecule type" value="Genomic_DNA"/>
</dbReference>
<dbReference type="OrthoDB" id="2990146at2"/>